<dbReference type="GeneID" id="66609320"/>
<dbReference type="InterPro" id="IPR004319">
    <property type="entry name" value="DUF240"/>
</dbReference>
<evidence type="ECO:0000259" key="5">
    <source>
        <dbReference type="Pfam" id="PF03086"/>
    </source>
</evidence>
<feature type="domain" description="DUF237" evidence="4">
    <location>
        <begin position="488"/>
        <end position="628"/>
    </location>
</feature>
<dbReference type="eggNOG" id="COG2268">
    <property type="taxonomic scope" value="Bacteria"/>
</dbReference>
<dbReference type="Proteomes" id="UP000007756">
    <property type="component" value="Chromosome"/>
</dbReference>
<feature type="signal peptide" evidence="3">
    <location>
        <begin position="1"/>
        <end position="17"/>
    </location>
</feature>
<dbReference type="PATRIC" id="fig|722438.3.peg.43"/>
<evidence type="ECO:0000313" key="7">
    <source>
        <dbReference type="Proteomes" id="UP000007756"/>
    </source>
</evidence>
<accession>A0A0H3DMX2</accession>
<keyword evidence="3" id="KW-0732">Signal</keyword>
<dbReference type="EMBL" id="CP002077">
    <property type="protein sequence ID" value="ADK87077.1"/>
    <property type="molecule type" value="Genomic_DNA"/>
</dbReference>
<evidence type="ECO:0000313" key="6">
    <source>
        <dbReference type="EMBL" id="ADK87077.1"/>
    </source>
</evidence>
<dbReference type="InterPro" id="IPR004306">
    <property type="entry name" value="DUF237"/>
</dbReference>
<dbReference type="AlphaFoldDB" id="A0A0H3DMX2"/>
<dbReference type="PaxDb" id="722438-MPNE_0046"/>
<evidence type="ECO:0000256" key="2">
    <source>
        <dbReference type="SAM" id="Coils"/>
    </source>
</evidence>
<comment type="similarity">
    <text evidence="1">Belongs to the MG032/MG096/MG288 family.</text>
</comment>
<organism evidence="6 7">
    <name type="scientific">Mycoplasmoides pneumoniae (strain ATCC 15531 / DSM 23978 / CIP 103766 / NBRC 14401 / NCTC 10119 / FH)</name>
    <name type="common">Mycoplasma pneumoniae</name>
    <dbReference type="NCBI Taxonomy" id="722438"/>
    <lineage>
        <taxon>Bacteria</taxon>
        <taxon>Bacillati</taxon>
        <taxon>Mycoplasmatota</taxon>
        <taxon>Mycoplasmoidales</taxon>
        <taxon>Mycoplasmoidaceae</taxon>
        <taxon>Mycoplasmoides</taxon>
    </lineage>
</organism>
<gene>
    <name evidence="6" type="ordered locus">MPNE_0046</name>
</gene>
<dbReference type="KEGG" id="mpj:MPNE_0046"/>
<feature type="coiled-coil region" evidence="2">
    <location>
        <begin position="323"/>
        <end position="371"/>
    </location>
</feature>
<sequence>MKKLHKILLGLSLPASLAPLSGFISTDADNSQFSLKKSSTEIKGTQSIHLLNLGESLTEEIKEAQKRTPETSFASFKQKFPNKESFVKGFQPIDVYNLLSGWKDAISSFLDKVVELQKKIEEANKIFNTNIGNQIDLPEDENPNVLNVLGSYGGEGFFPALGKNGLNLPQQIFENFTDFKVVSHKIHDFQVSLVGERDIIKNDKVRFSYAVQIPLNLELLVNNQKVTFNITVDLRTNNFSTQETFNELFNKCIGPVNWQFFSRVKVDKLHYDQTDATHLANTLLQDQFNALNLDLEKSIYDLELPRLEAEFQQKYVDPLIEKKQRQKAEWEEAERIRKEEEEKHQKELEEQQRIQAEKAKNDEQLRKAQTELKKALGGIDSFVEFFTNNDLRLKLGYTKEDNVRTRAGLFRALEVSFGNYRAWTFYITLLGWKDTTEKIFKKAKWQDIRDDEKFRKAFGLSPKATEKDVGKVTNPGYGYQGIYIKDSLRDGIAKYSDSTVSEPKNVKVSLPGTVGDNEEGKIWIASHNFRQNHEWGAGEKFKYSAYRFKFDVTVDYDVEVSAKWWTWAFRGSIPGYWRGKFKVTYSFDGVVPSWKYGHIQVRTPQYSFNKQEQKILFVPHAIQKIAAEGSNLDLINPFLKDQKLDEFEHYHPDLTKPLDLVAYLLYAITTRS</sequence>
<proteinExistence type="inferred from homology"/>
<dbReference type="RefSeq" id="WP_014574850.1">
    <property type="nucleotide sequence ID" value="NZ_CP010546.1"/>
</dbReference>
<evidence type="ECO:0000259" key="4">
    <source>
        <dbReference type="Pfam" id="PF03072"/>
    </source>
</evidence>
<reference evidence="6 7" key="1">
    <citation type="journal article" date="2010" name="Appl. Environ. Microbiol.">
        <title>Targeted chromosomal knockouts in Mycoplasma pneumoniae.</title>
        <authorList>
            <person name="Krishnakumar R."/>
            <person name="Assad-Garcia N."/>
            <person name="Benders G.A."/>
            <person name="Phan Q."/>
            <person name="Montague M.G."/>
            <person name="Glass J.I."/>
        </authorList>
    </citation>
    <scope>NUCLEOTIDE SEQUENCE [LARGE SCALE GENOMIC DNA]</scope>
    <source>
        <strain evidence="7">ATCC 15531 / DSM 22911 / NBRC 14401 / NCTC 10119 / FH</strain>
    </source>
</reference>
<keyword evidence="2" id="KW-0175">Coiled coil</keyword>
<protein>
    <submittedName>
        <fullName evidence="6">MG032/MG096/MG288 family 2</fullName>
    </submittedName>
</protein>
<feature type="domain" description="DUF240" evidence="5">
    <location>
        <begin position="63"/>
        <end position="300"/>
    </location>
</feature>
<feature type="chain" id="PRO_5009772788" evidence="3">
    <location>
        <begin position="18"/>
        <end position="672"/>
    </location>
</feature>
<dbReference type="Pfam" id="PF03072">
    <property type="entry name" value="DUF237"/>
    <property type="match status" value="1"/>
</dbReference>
<evidence type="ECO:0000256" key="3">
    <source>
        <dbReference type="SAM" id="SignalP"/>
    </source>
</evidence>
<evidence type="ECO:0000256" key="1">
    <source>
        <dbReference type="ARBA" id="ARBA00010294"/>
    </source>
</evidence>
<name>A0A0H3DMX2_MYCPB</name>
<dbReference type="HOGENOM" id="CLU_412083_0_0_14"/>
<dbReference type="Pfam" id="PF03086">
    <property type="entry name" value="DUF240"/>
    <property type="match status" value="1"/>
</dbReference>